<gene>
    <name evidence="3" type="ORF">EIP91_008723</name>
</gene>
<dbReference type="AlphaFoldDB" id="A0A4R0R4Q6"/>
<feature type="region of interest" description="Disordered" evidence="1">
    <location>
        <begin position="338"/>
        <end position="374"/>
    </location>
</feature>
<evidence type="ECO:0000313" key="3">
    <source>
        <dbReference type="EMBL" id="TCD61236.1"/>
    </source>
</evidence>
<organism evidence="3 4">
    <name type="scientific">Steccherinum ochraceum</name>
    <dbReference type="NCBI Taxonomy" id="92696"/>
    <lineage>
        <taxon>Eukaryota</taxon>
        <taxon>Fungi</taxon>
        <taxon>Dikarya</taxon>
        <taxon>Basidiomycota</taxon>
        <taxon>Agaricomycotina</taxon>
        <taxon>Agaricomycetes</taxon>
        <taxon>Polyporales</taxon>
        <taxon>Steccherinaceae</taxon>
        <taxon>Steccherinum</taxon>
    </lineage>
</organism>
<proteinExistence type="predicted"/>
<evidence type="ECO:0000313" key="4">
    <source>
        <dbReference type="Proteomes" id="UP000292702"/>
    </source>
</evidence>
<accession>A0A4R0R4Q6</accession>
<feature type="chain" id="PRO_5020339419" evidence="2">
    <location>
        <begin position="23"/>
        <end position="374"/>
    </location>
</feature>
<evidence type="ECO:0000256" key="2">
    <source>
        <dbReference type="SAM" id="SignalP"/>
    </source>
</evidence>
<evidence type="ECO:0000256" key="1">
    <source>
        <dbReference type="SAM" id="MobiDB-lite"/>
    </source>
</evidence>
<sequence>MFFPKAAVPAFAVLSLAATVLANPVDSSAPVSAPATSVVASPTSVVATPTAVANSASSPEVPSIPGLLGELPIPDLPALPLIKRDDVVLSAAQGLLDNATPLIANLSKAVAAVDVDAAVGAIVDLLVNAKVDVAGLVGVDISADVTAIVGVTVNLIVDLLAALSVKDVLDLSVVAKVDAALSAYLDALVKIKADIGVTIGHGRVAVLCSFILHSADTNESVSPPPTSTPVAKTARLPSHLIWLPSCCQCSDVTVVKYSVHVPATGLCLLHESGIRRIFVDIAIISCKGLIKGTVFQRHVEVEPLLILCRRVVHSLNNDREDVFAPKKHDKRTVVIGVRGPSSVPSQTEVNRNPHSSTSPTYVLPPLRTPVVDPG</sequence>
<dbReference type="EMBL" id="RWJN01000489">
    <property type="protein sequence ID" value="TCD61236.1"/>
    <property type="molecule type" value="Genomic_DNA"/>
</dbReference>
<keyword evidence="2" id="KW-0732">Signal</keyword>
<name>A0A4R0R4Q6_9APHY</name>
<feature type="signal peptide" evidence="2">
    <location>
        <begin position="1"/>
        <end position="22"/>
    </location>
</feature>
<comment type="caution">
    <text evidence="3">The sequence shown here is derived from an EMBL/GenBank/DDBJ whole genome shotgun (WGS) entry which is preliminary data.</text>
</comment>
<protein>
    <submittedName>
        <fullName evidence="3">Uncharacterized protein</fullName>
    </submittedName>
</protein>
<reference evidence="3 4" key="1">
    <citation type="submission" date="2018-11" db="EMBL/GenBank/DDBJ databases">
        <title>Genome assembly of Steccherinum ochraceum LE-BIN_3174, the white-rot fungus of the Steccherinaceae family (The Residual Polyporoid clade, Polyporales, Basidiomycota).</title>
        <authorList>
            <person name="Fedorova T.V."/>
            <person name="Glazunova O.A."/>
            <person name="Landesman E.O."/>
            <person name="Moiseenko K.V."/>
            <person name="Psurtseva N.V."/>
            <person name="Savinova O.S."/>
            <person name="Shakhova N.V."/>
            <person name="Tyazhelova T.V."/>
            <person name="Vasina D.V."/>
        </authorList>
    </citation>
    <scope>NUCLEOTIDE SEQUENCE [LARGE SCALE GENOMIC DNA]</scope>
    <source>
        <strain evidence="3 4">LE-BIN_3174</strain>
    </source>
</reference>
<keyword evidence="4" id="KW-1185">Reference proteome</keyword>
<dbReference type="Proteomes" id="UP000292702">
    <property type="component" value="Unassembled WGS sequence"/>
</dbReference>
<feature type="compositionally biased region" description="Polar residues" evidence="1">
    <location>
        <begin position="342"/>
        <end position="360"/>
    </location>
</feature>